<protein>
    <submittedName>
        <fullName evidence="2">Anti-sigma regulatory factor (Ser/Thr protein kinase)</fullName>
    </submittedName>
</protein>
<reference evidence="2 3" key="1">
    <citation type="submission" date="2017-06" db="EMBL/GenBank/DDBJ databases">
        <authorList>
            <person name="Kim H.J."/>
            <person name="Triplett B.A."/>
        </authorList>
    </citation>
    <scope>NUCLEOTIDE SEQUENCE [LARGE SCALE GENOMIC DNA]</scope>
    <source>
        <strain evidence="2 3">DSM 44715</strain>
    </source>
</reference>
<dbReference type="PANTHER" id="PTHR35526:SF3">
    <property type="entry name" value="ANTI-SIGMA-F FACTOR RSBW"/>
    <property type="match status" value="1"/>
</dbReference>
<dbReference type="Proteomes" id="UP000198318">
    <property type="component" value="Unassembled WGS sequence"/>
</dbReference>
<gene>
    <name evidence="2" type="ORF">SAMN05443665_103029</name>
</gene>
<keyword evidence="2" id="KW-0808">Transferase</keyword>
<keyword evidence="2" id="KW-0418">Kinase</keyword>
<dbReference type="AlphaFoldDB" id="A0A239MNJ2"/>
<evidence type="ECO:0000256" key="1">
    <source>
        <dbReference type="SAM" id="MobiDB-lite"/>
    </source>
</evidence>
<evidence type="ECO:0000313" key="2">
    <source>
        <dbReference type="EMBL" id="SNT44235.1"/>
    </source>
</evidence>
<dbReference type="InterPro" id="IPR036890">
    <property type="entry name" value="HATPase_C_sf"/>
</dbReference>
<name>A0A239MNJ2_9ACTN</name>
<dbReference type="CDD" id="cd16936">
    <property type="entry name" value="HATPase_RsbW-like"/>
    <property type="match status" value="1"/>
</dbReference>
<dbReference type="PANTHER" id="PTHR35526">
    <property type="entry name" value="ANTI-SIGMA-F FACTOR RSBW-RELATED"/>
    <property type="match status" value="1"/>
</dbReference>
<dbReference type="OrthoDB" id="3469099at2"/>
<dbReference type="EMBL" id="FZOR01000030">
    <property type="protein sequence ID" value="SNT44235.1"/>
    <property type="molecule type" value="Genomic_DNA"/>
</dbReference>
<sequence length="279" mass="30158">MTKAAATCGIPWRLENGGCAALPLPGDETIARVARAHVTGLLPALGLAVRDVDDITLMVSELATNVLQHATPGDGPSGAELWVYQRADGRGTDELVVKAFDTLRAWRPPAPGGPMPEHGRGLEIIELLTGGRWGHHPSRSRLRSPAVRGKATWFALPLPRTARRHRHNWRMDGAHATRDLHALLVQRGVHDLVPGDELGTSVLSGRGDITVWCESATFRWCARTGETGKLPITDITEVCEQLVRIWETLHPSDGFDASPAGDPVGEPQGQPASEALPRR</sequence>
<dbReference type="RefSeq" id="WP_089328882.1">
    <property type="nucleotide sequence ID" value="NZ_FZOR01000030.1"/>
</dbReference>
<proteinExistence type="predicted"/>
<keyword evidence="3" id="KW-1185">Reference proteome</keyword>
<organism evidence="2 3">
    <name type="scientific">Actinomadura meyerae</name>
    <dbReference type="NCBI Taxonomy" id="240840"/>
    <lineage>
        <taxon>Bacteria</taxon>
        <taxon>Bacillati</taxon>
        <taxon>Actinomycetota</taxon>
        <taxon>Actinomycetes</taxon>
        <taxon>Streptosporangiales</taxon>
        <taxon>Thermomonosporaceae</taxon>
        <taxon>Actinomadura</taxon>
    </lineage>
</organism>
<dbReference type="InterPro" id="IPR050267">
    <property type="entry name" value="Anti-sigma-factor_SerPK"/>
</dbReference>
<evidence type="ECO:0000313" key="3">
    <source>
        <dbReference type="Proteomes" id="UP000198318"/>
    </source>
</evidence>
<accession>A0A239MNJ2</accession>
<dbReference type="GO" id="GO:0016301">
    <property type="term" value="F:kinase activity"/>
    <property type="evidence" value="ECO:0007669"/>
    <property type="project" value="UniProtKB-KW"/>
</dbReference>
<feature type="region of interest" description="Disordered" evidence="1">
    <location>
        <begin position="254"/>
        <end position="279"/>
    </location>
</feature>
<dbReference type="Gene3D" id="3.30.565.10">
    <property type="entry name" value="Histidine kinase-like ATPase, C-terminal domain"/>
    <property type="match status" value="1"/>
</dbReference>